<protein>
    <submittedName>
        <fullName evidence="2">ATPase</fullName>
    </submittedName>
</protein>
<reference evidence="2 3" key="1">
    <citation type="submission" date="2020-08" db="EMBL/GenBank/DDBJ databases">
        <title>Cohnella phylogeny.</title>
        <authorList>
            <person name="Dunlap C."/>
        </authorList>
    </citation>
    <scope>NUCLEOTIDE SEQUENCE [LARGE SCALE GENOMIC DNA]</scope>
    <source>
        <strain evidence="2 3">DSM 25241</strain>
    </source>
</reference>
<proteinExistence type="predicted"/>
<dbReference type="InterPro" id="IPR052519">
    <property type="entry name" value="Euk-type_GlcNAc_Kinase"/>
</dbReference>
<dbReference type="PANTHER" id="PTHR43190:SF3">
    <property type="entry name" value="N-ACETYL-D-GLUCOSAMINE KINASE"/>
    <property type="match status" value="1"/>
</dbReference>
<dbReference type="EMBL" id="JACJVQ010000021">
    <property type="protein sequence ID" value="MBB6637286.1"/>
    <property type="molecule type" value="Genomic_DNA"/>
</dbReference>
<sequence length="329" mass="35863">MENGQNRVIAGIDGGGTHTRVMIADLEGNILSYVERGASSLHKDLNAKENVRQAIEEALHASEKEVPDVAALAAGIAGFDSQSDSHWVEALTDLPGLHCRKLHVNDAVVAHSGALLSEPGIIVISGTGSIVFAITEDGKPIRNYDLHHYAASAARFLAYDATYELLAGNVQENDRQLVQSMLRFWGVPSVEQLSLLALEGFVSDERERNRKFAELAPTITEFALQRSSLARTVCDRAVNQIMVGIKILASYFAQPEVRVSLIGSVVNSVYFQQQLASRMKAGNNKSYRIVHPAFSPTTGALILALRQLGINITPQILGNLAKHPQSRYR</sequence>
<evidence type="ECO:0000313" key="3">
    <source>
        <dbReference type="Proteomes" id="UP000535838"/>
    </source>
</evidence>
<evidence type="ECO:0000313" key="2">
    <source>
        <dbReference type="EMBL" id="MBB6637286.1"/>
    </source>
</evidence>
<name>A0A841T351_9BACL</name>
<dbReference type="InterPro" id="IPR002731">
    <property type="entry name" value="ATPase_BadF"/>
</dbReference>
<comment type="caution">
    <text evidence="2">The sequence shown here is derived from an EMBL/GenBank/DDBJ whole genome shotgun (WGS) entry which is preliminary data.</text>
</comment>
<dbReference type="Proteomes" id="UP000535838">
    <property type="component" value="Unassembled WGS sequence"/>
</dbReference>
<dbReference type="InterPro" id="IPR043129">
    <property type="entry name" value="ATPase_NBD"/>
</dbReference>
<organism evidence="2 3">
    <name type="scientific">Cohnella thailandensis</name>
    <dbReference type="NCBI Taxonomy" id="557557"/>
    <lineage>
        <taxon>Bacteria</taxon>
        <taxon>Bacillati</taxon>
        <taxon>Bacillota</taxon>
        <taxon>Bacilli</taxon>
        <taxon>Bacillales</taxon>
        <taxon>Paenibacillaceae</taxon>
        <taxon>Cohnella</taxon>
    </lineage>
</organism>
<gene>
    <name evidence="2" type="ORF">H7B67_24425</name>
</gene>
<dbReference type="RefSeq" id="WP_185122498.1">
    <property type="nucleotide sequence ID" value="NZ_JACJVQ010000021.1"/>
</dbReference>
<keyword evidence="3" id="KW-1185">Reference proteome</keyword>
<dbReference type="AlphaFoldDB" id="A0A841T351"/>
<accession>A0A841T351</accession>
<dbReference type="SUPFAM" id="SSF53067">
    <property type="entry name" value="Actin-like ATPase domain"/>
    <property type="match status" value="2"/>
</dbReference>
<dbReference type="PANTHER" id="PTHR43190">
    <property type="entry name" value="N-ACETYL-D-GLUCOSAMINE KINASE"/>
    <property type="match status" value="1"/>
</dbReference>
<feature type="domain" description="ATPase BadF/BadG/BcrA/BcrD type" evidence="1">
    <location>
        <begin position="11"/>
        <end position="304"/>
    </location>
</feature>
<dbReference type="Pfam" id="PF01869">
    <property type="entry name" value="BcrAD_BadFG"/>
    <property type="match status" value="1"/>
</dbReference>
<evidence type="ECO:0000259" key="1">
    <source>
        <dbReference type="Pfam" id="PF01869"/>
    </source>
</evidence>
<dbReference type="Gene3D" id="3.30.420.40">
    <property type="match status" value="2"/>
</dbReference>